<dbReference type="EMBL" id="JACCFQ010000001">
    <property type="protein sequence ID" value="NYJ17870.1"/>
    <property type="molecule type" value="Genomic_DNA"/>
</dbReference>
<dbReference type="InterPro" id="IPR001173">
    <property type="entry name" value="Glyco_trans_2-like"/>
</dbReference>
<organism evidence="3 4">
    <name type="scientific">Nesterenkonia sandarakina</name>
    <dbReference type="NCBI Taxonomy" id="272918"/>
    <lineage>
        <taxon>Bacteria</taxon>
        <taxon>Bacillati</taxon>
        <taxon>Actinomycetota</taxon>
        <taxon>Actinomycetes</taxon>
        <taxon>Micrococcales</taxon>
        <taxon>Micrococcaceae</taxon>
        <taxon>Nesterenkonia</taxon>
    </lineage>
</organism>
<dbReference type="Gene3D" id="3.90.550.10">
    <property type="entry name" value="Spore Coat Polysaccharide Biosynthesis Protein SpsA, Chain A"/>
    <property type="match status" value="1"/>
</dbReference>
<evidence type="ECO:0000259" key="2">
    <source>
        <dbReference type="Pfam" id="PF00535"/>
    </source>
</evidence>
<dbReference type="SUPFAM" id="SSF53756">
    <property type="entry name" value="UDP-Glycosyltransferase/glycogen phosphorylase"/>
    <property type="match status" value="1"/>
</dbReference>
<dbReference type="PANTHER" id="PTHR22916:SF3">
    <property type="entry name" value="UDP-GLCNAC:BETAGAL BETA-1,3-N-ACETYLGLUCOSAMINYLTRANSFERASE-LIKE PROTEIN 1"/>
    <property type="match status" value="1"/>
</dbReference>
<feature type="transmembrane region" description="Helical" evidence="1">
    <location>
        <begin position="21"/>
        <end position="42"/>
    </location>
</feature>
<accession>A0A7Z0J425</accession>
<keyword evidence="1" id="KW-0812">Transmembrane</keyword>
<name>A0A7Z0J425_9MICC</name>
<sequence>MILRSGSTRSLRGLRQRLTRTHKAAIGVFIVVATLSTAAAVLQWWPVVVVGISAMLLLSLGVSIYGFSSVSRRLLAQTSDISRQLRRDRKAQTLVTPAVSGKHDSTTGYWAQQVRSVKGQLSWFTTLAIRNRLIGARDVLAHAATNGHHDFTQLGDLLESWRIPMYRERAERELIGNTWKPGLINLARVLYSQRDTEMDLLDALSIYELLHHEHGPKVLSGVDRSYYADLLTWKKRFPEAIEVLESAPAQGADRHYGQGFLRLNAINPNVTSDPRRRFEWLESINTLLSESGLSPIEVKNPDSPSFFELTAETPQAAIPLNEQPLVSVIMPIYEPDDSTDLAIDSLLRQSWRNLEIIVIDDASPTHDRNGVPTGYRDRLQNWAERDDRVRLVFCETNRGAYAVRNDGYDLAQGLFVTIADKDDWHHPQKIELQATELLSDSSVKANLGNWVRVSEDLEFLLRWGPDRVVHPSFASLMFRREEIQQTLGYWDTVRKSGDGEFKFRFQLVYGVDLQPTIKAPLAFSLMGSGNLTSSDLGLGFRHDDRHAYQRAYRDWHRKIERGEATPYMPKHPEVRPFVAPPSFLPEKPSEPADYDVIYLSEFGFEAGNSSVLLQEITTCLDAGLKVGVIPIENGLIPSASKRHFVPALERLVLDGRVDRLAVAQSARTKLLLIRWPACMQLALGTRSKLVAERVLVVANHMPYELAGDRRSYDVRAVTRNVSATFGAAPEWAAESERLREYIQDLVPSGQLAPGAWKGITVPLELEARSTRLPSEERTPVIGRHGRDHPGKWPSTKSDFLKTYPVDGSVEVAILGGAGTPIKAGWLPEELPPSWTVHPFNGIEVSDYLRSLDFFVYYHSDDLVEAFGMAILEAMNHGVVCVLPPHFEPVFGEGAVYATPRNVQATISGLWDPQRYEEQRQKGLDFVREECSPSAYIARLRSYGIDPA</sequence>
<keyword evidence="1" id="KW-1133">Transmembrane helix</keyword>
<proteinExistence type="predicted"/>
<dbReference type="Pfam" id="PF00535">
    <property type="entry name" value="Glycos_transf_2"/>
    <property type="match status" value="1"/>
</dbReference>
<dbReference type="SUPFAM" id="SSF53448">
    <property type="entry name" value="Nucleotide-diphospho-sugar transferases"/>
    <property type="match status" value="1"/>
</dbReference>
<dbReference type="GO" id="GO:0016758">
    <property type="term" value="F:hexosyltransferase activity"/>
    <property type="evidence" value="ECO:0007669"/>
    <property type="project" value="UniProtKB-ARBA"/>
</dbReference>
<evidence type="ECO:0000313" key="4">
    <source>
        <dbReference type="Proteomes" id="UP000560069"/>
    </source>
</evidence>
<dbReference type="AlphaFoldDB" id="A0A7Z0J425"/>
<protein>
    <recommendedName>
        <fullName evidence="2">Glycosyltransferase 2-like domain-containing protein</fullName>
    </recommendedName>
</protein>
<reference evidence="3 4" key="1">
    <citation type="submission" date="2020-07" db="EMBL/GenBank/DDBJ databases">
        <title>Sequencing the genomes of 1000 actinobacteria strains.</title>
        <authorList>
            <person name="Klenk H.-P."/>
        </authorList>
    </citation>
    <scope>NUCLEOTIDE SEQUENCE [LARGE SCALE GENOMIC DNA]</scope>
    <source>
        <strain evidence="3 4">DSM 15664</strain>
    </source>
</reference>
<evidence type="ECO:0000313" key="3">
    <source>
        <dbReference type="EMBL" id="NYJ17870.1"/>
    </source>
</evidence>
<dbReference type="PANTHER" id="PTHR22916">
    <property type="entry name" value="GLYCOSYLTRANSFERASE"/>
    <property type="match status" value="1"/>
</dbReference>
<keyword evidence="4" id="KW-1185">Reference proteome</keyword>
<dbReference type="RefSeq" id="WP_179442604.1">
    <property type="nucleotide sequence ID" value="NZ_BAAALK010000002.1"/>
</dbReference>
<dbReference type="InterPro" id="IPR029044">
    <property type="entry name" value="Nucleotide-diphossugar_trans"/>
</dbReference>
<dbReference type="CDD" id="cd00761">
    <property type="entry name" value="Glyco_tranf_GTA_type"/>
    <property type="match status" value="1"/>
</dbReference>
<dbReference type="Gene3D" id="3.40.50.2000">
    <property type="entry name" value="Glycogen Phosphorylase B"/>
    <property type="match status" value="1"/>
</dbReference>
<evidence type="ECO:0000256" key="1">
    <source>
        <dbReference type="SAM" id="Phobius"/>
    </source>
</evidence>
<dbReference type="Proteomes" id="UP000560069">
    <property type="component" value="Unassembled WGS sequence"/>
</dbReference>
<keyword evidence="1" id="KW-0472">Membrane</keyword>
<comment type="caution">
    <text evidence="3">The sequence shown here is derived from an EMBL/GenBank/DDBJ whole genome shotgun (WGS) entry which is preliminary data.</text>
</comment>
<gene>
    <name evidence="3" type="ORF">HNR11_002404</name>
</gene>
<feature type="domain" description="Glycosyltransferase 2-like" evidence="2">
    <location>
        <begin position="327"/>
        <end position="439"/>
    </location>
</feature>